<dbReference type="AlphaFoldDB" id="A0A1F6E1X8"/>
<evidence type="ECO:0000259" key="1">
    <source>
        <dbReference type="Pfam" id="PF13480"/>
    </source>
</evidence>
<evidence type="ECO:0000313" key="3">
    <source>
        <dbReference type="Proteomes" id="UP000177107"/>
    </source>
</evidence>
<accession>A0A1F6E1X8</accession>
<dbReference type="STRING" id="1798499.A3C95_00555"/>
<sequence length="233" mass="27055">MKITRQEFGHEYGEGVYRFGYCQYALLEAGDNLEKVYAGGYLPYSPDLSTCGMFYMARSARVPLKDFSLTSENRRIGKRFDDTLAAREMSAKEMPEEIRLLFLDYFAKRHGPRVMSKERLEGILSWPVPLCLVIYERDSVPLAAVLEVRDETMRHFWFSAYDLSLVEQSLGMWLMLDGARRAKKADLAHYYLGTVYGEKALYKANLEPLEWWDGTLWSHDMKKLKTLARAETK</sequence>
<dbReference type="InterPro" id="IPR038740">
    <property type="entry name" value="BioF2-like_GNAT_dom"/>
</dbReference>
<dbReference type="SUPFAM" id="SSF55729">
    <property type="entry name" value="Acyl-CoA N-acyltransferases (Nat)"/>
    <property type="match status" value="1"/>
</dbReference>
<gene>
    <name evidence="2" type="ORF">A3C95_00555</name>
</gene>
<dbReference type="InterPro" id="IPR016181">
    <property type="entry name" value="Acyl_CoA_acyltransferase"/>
</dbReference>
<organism evidence="2 3">
    <name type="scientific">Candidatus Kaiserbacteria bacterium RIFCSPHIGHO2_02_FULL_56_30</name>
    <dbReference type="NCBI Taxonomy" id="1798499"/>
    <lineage>
        <taxon>Bacteria</taxon>
        <taxon>Candidatus Kaiseribacteriota</taxon>
    </lineage>
</organism>
<name>A0A1F6E1X8_9BACT</name>
<feature type="domain" description="BioF2-like acetyltransferase" evidence="1">
    <location>
        <begin position="132"/>
        <end position="194"/>
    </location>
</feature>
<evidence type="ECO:0000313" key="2">
    <source>
        <dbReference type="EMBL" id="OGG67715.1"/>
    </source>
</evidence>
<protein>
    <recommendedName>
        <fullName evidence="1">BioF2-like acetyltransferase domain-containing protein</fullName>
    </recommendedName>
</protein>
<reference evidence="2 3" key="1">
    <citation type="journal article" date="2016" name="Nat. Commun.">
        <title>Thousands of microbial genomes shed light on interconnected biogeochemical processes in an aquifer system.</title>
        <authorList>
            <person name="Anantharaman K."/>
            <person name="Brown C.T."/>
            <person name="Hug L.A."/>
            <person name="Sharon I."/>
            <person name="Castelle C.J."/>
            <person name="Probst A.J."/>
            <person name="Thomas B.C."/>
            <person name="Singh A."/>
            <person name="Wilkins M.J."/>
            <person name="Karaoz U."/>
            <person name="Brodie E.L."/>
            <person name="Williams K.H."/>
            <person name="Hubbard S.S."/>
            <person name="Banfield J.F."/>
        </authorList>
    </citation>
    <scope>NUCLEOTIDE SEQUENCE [LARGE SCALE GENOMIC DNA]</scope>
</reference>
<dbReference type="Pfam" id="PF13480">
    <property type="entry name" value="Acetyltransf_6"/>
    <property type="match status" value="1"/>
</dbReference>
<proteinExistence type="predicted"/>
<comment type="caution">
    <text evidence="2">The sequence shown here is derived from an EMBL/GenBank/DDBJ whole genome shotgun (WGS) entry which is preliminary data.</text>
</comment>
<dbReference type="Proteomes" id="UP000177107">
    <property type="component" value="Unassembled WGS sequence"/>
</dbReference>
<dbReference type="EMBL" id="MFLM01000028">
    <property type="protein sequence ID" value="OGG67715.1"/>
    <property type="molecule type" value="Genomic_DNA"/>
</dbReference>